<dbReference type="Proteomes" id="UP000278398">
    <property type="component" value="Unassembled WGS sequence"/>
</dbReference>
<comment type="caution">
    <text evidence="1">The sequence shown here is derived from an EMBL/GenBank/DDBJ whole genome shotgun (WGS) entry which is preliminary data.</text>
</comment>
<evidence type="ECO:0000313" key="2">
    <source>
        <dbReference type="Proteomes" id="UP000278398"/>
    </source>
</evidence>
<evidence type="ECO:0000313" key="1">
    <source>
        <dbReference type="EMBL" id="RST84733.1"/>
    </source>
</evidence>
<evidence type="ECO:0008006" key="3">
    <source>
        <dbReference type="Google" id="ProtNLM"/>
    </source>
</evidence>
<sequence>MSKTTIFDLLGPPGIFYRSVALERDAGDPSAGRSFVMTPWLERGAAEILSGMQPGRTRRAWRMIGDFGVGKSALALAIIQALDPRLSTPEMPMRRLAEALGGAPRMFPLLVTGSRDGLSAGLAAAIARTIETDGLIHPQRVARLAKIADPFDAITKLRDALRETGEFDGLLLVVDEMGKFLEAAGEQQGFDVFRLQSLAEGAARSGDAPLSVILILHKGFQSYAEDWRTARRSEWEKVAERFEELVFDHPLSHTSALLSAALSVDEVSIPAKARKVYLNAVERVRALGWLGPRSGKGTGGCWPIHPAAIPVMARFFATFGQNERSLFGFAASEEPNSLRAFAEETPATGGLYGIRHFFDYIASSFGHRMTSRAGAGEWSRISAVLDRATDADAVEDAVLKTIGILNLLDAPDLPATWDGVREALVPDFKTDKVEAALDRLVVGGLVFRRPGRAELRLWTSRRVDLSAIWSDAERELDARTVIDDLPRHLASLPVRPHVLARRHSVTTGTNRRFAVRCTHVSALQGYGGHSSADGGIVAVFCRNAEDLRIARAWCAEVTSEDDAMVAVAVPSMANLGHAMVNLLRHRWVVTNASALQEDAHATAEIERSIGDLEAHLVAAIEATLGLRGHAPASPLDIFWKGEASPLDGPIHALVSTLCDRIYDQAPLVENELVNKQSLTSAGASARQRLIEKMFSDAHDPELGFAEGKNPPERALYLSLLRRGGLHRERDGRWTIAPPEHGEDPLRLAPALSAIDACLSGSEERVPVRAIYAALEARPFGVRPGLAPLLMAVTLVVAGHRVALFERGTYCPRIDGAAFMRVLKSPEHFSLQLVALEGIRADVFRRLAELLDRRPEDSGIRTVVDPLIRFGVDLPFHVQSTTAISAEARSVRGALAKARSPVDLVFSELPAACGMEAFGHDTRPDAARVNEFVARLDAAITELRGCYPKLLQEMRQELFETLGAKDRASLAERAASLTFRLTEQHLRTFALRLADGGLSEEKWIEALGGAILTKPPVRWLDHDVSTWRSRLADVASQFRRVEAAAFGKGESRRNAVRVSLTRVDGRERAVIVDIDGLSEHQSTVVGAIGRMATEAGLSLDTVAAMLTLESMQKEKDVELGKQEAEREHG</sequence>
<protein>
    <recommendedName>
        <fullName evidence="3">ATP-binding protein</fullName>
    </recommendedName>
</protein>
<dbReference type="OrthoDB" id="856045at2"/>
<reference evidence="1 2" key="1">
    <citation type="submission" date="2018-12" db="EMBL/GenBank/DDBJ databases">
        <title>Mesorhizobium carbonis sp. nov., isolated from coal mine water.</title>
        <authorList>
            <person name="Xin W."/>
            <person name="Xu Z."/>
            <person name="Xiang F."/>
            <person name="Zhang J."/>
            <person name="Xi L."/>
            <person name="Liu J."/>
        </authorList>
    </citation>
    <scope>NUCLEOTIDE SEQUENCE [LARGE SCALE GENOMIC DNA]</scope>
    <source>
        <strain evidence="1 2">B2.3</strain>
    </source>
</reference>
<keyword evidence="2" id="KW-1185">Reference proteome</keyword>
<dbReference type="AlphaFoldDB" id="A0A429YTE6"/>
<organism evidence="1 2">
    <name type="scientific">Aquibium carbonis</name>
    <dbReference type="NCBI Taxonomy" id="2495581"/>
    <lineage>
        <taxon>Bacteria</taxon>
        <taxon>Pseudomonadati</taxon>
        <taxon>Pseudomonadota</taxon>
        <taxon>Alphaproteobacteria</taxon>
        <taxon>Hyphomicrobiales</taxon>
        <taxon>Phyllobacteriaceae</taxon>
        <taxon>Aquibium</taxon>
    </lineage>
</organism>
<gene>
    <name evidence="1" type="ORF">EJC49_19320</name>
</gene>
<proteinExistence type="predicted"/>
<accession>A0A429YTE6</accession>
<name>A0A429YTE6_9HYPH</name>
<dbReference type="RefSeq" id="WP_126701575.1">
    <property type="nucleotide sequence ID" value="NZ_RWKW01000079.1"/>
</dbReference>
<dbReference type="EMBL" id="RWKW01000079">
    <property type="protein sequence ID" value="RST84733.1"/>
    <property type="molecule type" value="Genomic_DNA"/>
</dbReference>